<name>A0A397BQM0_APHAT</name>
<keyword evidence="1" id="KW-0472">Membrane</keyword>
<accession>A0A397BQM0</accession>
<organism evidence="2 3">
    <name type="scientific">Aphanomyces astaci</name>
    <name type="common">Crayfish plague agent</name>
    <dbReference type="NCBI Taxonomy" id="112090"/>
    <lineage>
        <taxon>Eukaryota</taxon>
        <taxon>Sar</taxon>
        <taxon>Stramenopiles</taxon>
        <taxon>Oomycota</taxon>
        <taxon>Saprolegniomycetes</taxon>
        <taxon>Saprolegniales</taxon>
        <taxon>Verrucalvaceae</taxon>
        <taxon>Aphanomyces</taxon>
    </lineage>
</organism>
<dbReference type="EMBL" id="QUTA01004008">
    <property type="protein sequence ID" value="RHY21421.1"/>
    <property type="molecule type" value="Genomic_DNA"/>
</dbReference>
<dbReference type="Proteomes" id="UP000266239">
    <property type="component" value="Unassembled WGS sequence"/>
</dbReference>
<keyword evidence="1" id="KW-1133">Transmembrane helix</keyword>
<gene>
    <name evidence="2" type="ORF">DYB25_008444</name>
</gene>
<comment type="caution">
    <text evidence="2">The sequence shown here is derived from an EMBL/GenBank/DDBJ whole genome shotgun (WGS) entry which is preliminary data.</text>
</comment>
<evidence type="ECO:0000313" key="3">
    <source>
        <dbReference type="Proteomes" id="UP000266239"/>
    </source>
</evidence>
<evidence type="ECO:0000256" key="1">
    <source>
        <dbReference type="SAM" id="Phobius"/>
    </source>
</evidence>
<protein>
    <submittedName>
        <fullName evidence="2">Uncharacterized protein</fullName>
    </submittedName>
</protein>
<feature type="transmembrane region" description="Helical" evidence="1">
    <location>
        <begin position="263"/>
        <end position="288"/>
    </location>
</feature>
<evidence type="ECO:0000313" key="2">
    <source>
        <dbReference type="EMBL" id="RHY21421.1"/>
    </source>
</evidence>
<feature type="transmembrane region" description="Helical" evidence="1">
    <location>
        <begin position="343"/>
        <end position="362"/>
    </location>
</feature>
<feature type="transmembrane region" description="Helical" evidence="1">
    <location>
        <begin position="445"/>
        <end position="466"/>
    </location>
</feature>
<dbReference type="VEuPathDB" id="FungiDB:H257_16056"/>
<keyword evidence="1" id="KW-0812">Transmembrane</keyword>
<feature type="transmembrane region" description="Helical" evidence="1">
    <location>
        <begin position="300"/>
        <end position="323"/>
    </location>
</feature>
<feature type="transmembrane region" description="Helical" evidence="1">
    <location>
        <begin position="374"/>
        <end position="395"/>
    </location>
</feature>
<reference evidence="2 3" key="1">
    <citation type="submission" date="2018-08" db="EMBL/GenBank/DDBJ databases">
        <title>Aphanomyces genome sequencing and annotation.</title>
        <authorList>
            <person name="Minardi D."/>
            <person name="Oidtmann B."/>
            <person name="Van Der Giezen M."/>
            <person name="Studholme D.J."/>
        </authorList>
    </citation>
    <scope>NUCLEOTIDE SEQUENCE [LARGE SCALE GENOMIC DNA]</scope>
    <source>
        <strain evidence="2 3">Yx</strain>
    </source>
</reference>
<dbReference type="VEuPathDB" id="FungiDB:H257_11280"/>
<dbReference type="AlphaFoldDB" id="A0A397BQM0"/>
<feature type="transmembrane region" description="Helical" evidence="1">
    <location>
        <begin position="407"/>
        <end position="433"/>
    </location>
</feature>
<proteinExistence type="predicted"/>
<sequence>MSPHSTSAPLYNGPPLDDHNRTFLEWKPLFISQADGHEFTQFYMNKAYVPSDLERSILSILDDDVQVDKLKHPELYHVDPDLSEDGLAARHKVIADHVQSVKSATLKSETAKSLSRLRALALTFLNSSMVDSLRKLFSNIACPFTLYESIVSRFENNPLTSDPAVLNAQSQKVKYHDGDCLDTLLADVKSIASQYRTAMIPSSLEITAAEYDAFLWANHYMVKLSEFWPQIIRVIPNATVFRKKCSKNTARSPHDVCRLAKSAMIILVVTTTTVTTAMTAVAAVQAPLVDVVVAPRRSAILLAVVAATVAEMTAIALGVMKAIEAVAAEAFHRHHSVVVHVVLKLRSTPIVIPTVLMLRHRLPSRSVSLRPTPVIVSIPQVLCIVAAVTLFRPLISVLPLCPLPPWYLSIVLVICPVVTMLIVVLLLPVVTTLQLAPATGRPIPCYMVELAMWLLLLHLPALVIVWTEMTITDLRSACAGLHHRRIPSVTPAPQIPFWTKLYLPPLVRI</sequence>